<feature type="transmembrane region" description="Helical" evidence="2">
    <location>
        <begin position="59"/>
        <end position="81"/>
    </location>
</feature>
<evidence type="ECO:0000313" key="3">
    <source>
        <dbReference type="EMBL" id="MDQ0648855.1"/>
    </source>
</evidence>
<sequence length="539" mass="55834">MKDDETPTTELPDDFSEIIAGDGTAPDDTVSADSVVADTDVDMSRVSGWRRILRGNRTLWIVALCAVVSLVAGLLVGRFLIAPAEASEAPDPGLVTVPVEFGSLSNDVTLRADVGYADAVDVTIDTTGGGSVVTGSVPEVGATLNPLSIALEVVGRPVIVLPGELPAYRTLRFGVSGPDVVQLKQALVSVGIDAGDVASNLFDQATANAVGQLYAQAGYPAPAPEEGADETVRSAEQGVRDAQSSVTQAQQALTAAGAGPTKLESWQADVKVAQAEQALAEAKACTSPSDGSPCPSIQQAEWDVQTAKLERDQLWSAKNTGPEKAALDSARSQVDAANKALESARQSVLPYLPAGEVLFLTELPRRVDAVNVKRGSTIQGSVMTVSGAAVRLTGAAAEADARLLKVGAEATFELPDGTQQRAVISELKPGKDNKARWDVLFEPDPLTPEQITQLQGNNVRVQIAVGATEGDVLSVPLAALTAGPGGESRVEIVESDPREGKDAKTRTVVVKTGLAAKGAVEVTAVDGDIEEGDLVVVGR</sequence>
<name>A0AAW8EZC9_9MICO</name>
<dbReference type="RefSeq" id="WP_307297908.1">
    <property type="nucleotide sequence ID" value="NZ_JAUSXV010000001.1"/>
</dbReference>
<feature type="region of interest" description="Disordered" evidence="1">
    <location>
        <begin position="1"/>
        <end position="30"/>
    </location>
</feature>
<organism evidence="3 4">
    <name type="scientific">Microbacterium natoriense</name>
    <dbReference type="NCBI Taxonomy" id="284570"/>
    <lineage>
        <taxon>Bacteria</taxon>
        <taxon>Bacillati</taxon>
        <taxon>Actinomycetota</taxon>
        <taxon>Actinomycetes</taxon>
        <taxon>Micrococcales</taxon>
        <taxon>Microbacteriaceae</taxon>
        <taxon>Microbacterium</taxon>
    </lineage>
</organism>
<dbReference type="AlphaFoldDB" id="A0AAW8EZC9"/>
<dbReference type="Gene3D" id="1.10.287.620">
    <property type="entry name" value="Helix Hairpins"/>
    <property type="match status" value="1"/>
</dbReference>
<gene>
    <name evidence="3" type="ORF">QFZ53_003051</name>
</gene>
<dbReference type="Proteomes" id="UP001244427">
    <property type="component" value="Unassembled WGS sequence"/>
</dbReference>
<dbReference type="Gene3D" id="2.40.420.20">
    <property type="match status" value="1"/>
</dbReference>
<accession>A0AAW8EZC9</accession>
<keyword evidence="2" id="KW-1133">Transmembrane helix</keyword>
<dbReference type="InterPro" id="IPR036365">
    <property type="entry name" value="PGBD-like_sf"/>
</dbReference>
<keyword evidence="2" id="KW-0472">Membrane</keyword>
<evidence type="ECO:0000256" key="1">
    <source>
        <dbReference type="SAM" id="MobiDB-lite"/>
    </source>
</evidence>
<dbReference type="SUPFAM" id="SSF47090">
    <property type="entry name" value="PGBD-like"/>
    <property type="match status" value="1"/>
</dbReference>
<comment type="caution">
    <text evidence="3">The sequence shown here is derived from an EMBL/GenBank/DDBJ whole genome shotgun (WGS) entry which is preliminary data.</text>
</comment>
<protein>
    <recommendedName>
        <fullName evidence="5">Peptidoglycan binding-like domain-containing protein</fullName>
    </recommendedName>
</protein>
<keyword evidence="4" id="KW-1185">Reference proteome</keyword>
<reference evidence="3 4" key="1">
    <citation type="submission" date="2023-07" db="EMBL/GenBank/DDBJ databases">
        <title>Comparative genomics of wheat-associated soil bacteria to identify genetic determinants of phenazine resistance.</title>
        <authorList>
            <person name="Mouncey N."/>
        </authorList>
    </citation>
    <scope>NUCLEOTIDE SEQUENCE [LARGE SCALE GENOMIC DNA]</scope>
    <source>
        <strain evidence="3 4">W4I9-1</strain>
    </source>
</reference>
<dbReference type="EMBL" id="JAUSXV010000001">
    <property type="protein sequence ID" value="MDQ0648855.1"/>
    <property type="molecule type" value="Genomic_DNA"/>
</dbReference>
<keyword evidence="2" id="KW-0812">Transmembrane</keyword>
<evidence type="ECO:0000256" key="2">
    <source>
        <dbReference type="SAM" id="Phobius"/>
    </source>
</evidence>
<proteinExistence type="predicted"/>
<evidence type="ECO:0008006" key="5">
    <source>
        <dbReference type="Google" id="ProtNLM"/>
    </source>
</evidence>
<evidence type="ECO:0000313" key="4">
    <source>
        <dbReference type="Proteomes" id="UP001244427"/>
    </source>
</evidence>